<organism evidence="2 3">
    <name type="scientific">Alteromonas alba</name>
    <dbReference type="NCBI Taxonomy" id="2079529"/>
    <lineage>
        <taxon>Bacteria</taxon>
        <taxon>Pseudomonadati</taxon>
        <taxon>Pseudomonadota</taxon>
        <taxon>Gammaproteobacteria</taxon>
        <taxon>Alteromonadales</taxon>
        <taxon>Alteromonadaceae</taxon>
        <taxon>Alteromonas/Salinimonas group</taxon>
        <taxon>Alteromonas</taxon>
    </lineage>
</organism>
<feature type="compositionally biased region" description="Polar residues" evidence="1">
    <location>
        <begin position="59"/>
        <end position="90"/>
    </location>
</feature>
<dbReference type="Proteomes" id="UP000238949">
    <property type="component" value="Unassembled WGS sequence"/>
</dbReference>
<comment type="caution">
    <text evidence="2">The sequence shown here is derived from an EMBL/GenBank/DDBJ whole genome shotgun (WGS) entry which is preliminary data.</text>
</comment>
<feature type="compositionally biased region" description="Polar residues" evidence="1">
    <location>
        <begin position="268"/>
        <end position="282"/>
    </location>
</feature>
<evidence type="ECO:0000313" key="2">
    <source>
        <dbReference type="EMBL" id="PRO75216.1"/>
    </source>
</evidence>
<protein>
    <recommendedName>
        <fullName evidence="4">Catalase</fullName>
    </recommendedName>
</protein>
<dbReference type="EMBL" id="PVNP01000013">
    <property type="protein sequence ID" value="PRO75216.1"/>
    <property type="molecule type" value="Genomic_DNA"/>
</dbReference>
<feature type="compositionally biased region" description="Polar residues" evidence="1">
    <location>
        <begin position="34"/>
        <end position="44"/>
    </location>
</feature>
<feature type="region of interest" description="Disordered" evidence="1">
    <location>
        <begin position="26"/>
        <end position="154"/>
    </location>
</feature>
<evidence type="ECO:0000313" key="3">
    <source>
        <dbReference type="Proteomes" id="UP000238949"/>
    </source>
</evidence>
<gene>
    <name evidence="2" type="ORF">C6Y40_01615</name>
</gene>
<feature type="compositionally biased region" description="Basic and acidic residues" evidence="1">
    <location>
        <begin position="255"/>
        <end position="267"/>
    </location>
</feature>
<sequence length="310" mass="33816">MNIVTPIPTSFAIPTANLSVEAARRDNLARESIPQPSDAKQGSAEQGLGSESDKLKSSVKGNQPLTYERPQSNQGSAAQVTGDSQQQFNDASEESAGKEDARERQQEQAEQRQVESMKERDQEVRTHEQAHATIGGQYAGSPQYDFQRGPDGQRYAIDGEVSIDVSTENTPQQTIRKMQQVRAAALAPAEPSPQDLQVAAEASRIAFEARSKLAEERKEASAVSPEEGDSPSRVASEVPTLEEIVENNQPQIPTRKLDELAADEDRYSQQSSGRRSLQIDSEQMQQRNTVIASFYKNVAVPVEGGFSASA</sequence>
<feature type="region of interest" description="Disordered" evidence="1">
    <location>
        <begin position="212"/>
        <end position="282"/>
    </location>
</feature>
<proteinExistence type="predicted"/>
<dbReference type="AlphaFoldDB" id="A0A2S9VFL0"/>
<dbReference type="RefSeq" id="WP_105933023.1">
    <property type="nucleotide sequence ID" value="NZ_PVNP01000013.1"/>
</dbReference>
<evidence type="ECO:0000256" key="1">
    <source>
        <dbReference type="SAM" id="MobiDB-lite"/>
    </source>
</evidence>
<keyword evidence="3" id="KW-1185">Reference proteome</keyword>
<dbReference type="Pfam" id="PF12118">
    <property type="entry name" value="SprA-related"/>
    <property type="match status" value="1"/>
</dbReference>
<name>A0A2S9VFL0_9ALTE</name>
<dbReference type="OrthoDB" id="9812722at2"/>
<accession>A0A2S9VFL0</accession>
<dbReference type="InterPro" id="IPR021973">
    <property type="entry name" value="SprA-related"/>
</dbReference>
<reference evidence="3" key="1">
    <citation type="journal article" date="2020" name="Int. J. Syst. Evol. Microbiol.">
        <title>Alteromonas alba sp. nov., a marine bacterium isolated from the seawater of the West Pacific Ocean.</title>
        <authorList>
            <person name="Sun C."/>
            <person name="Wu Y.-H."/>
            <person name="Xamxidin M."/>
            <person name="Cheng H."/>
            <person name="Xu X.-W."/>
        </authorList>
    </citation>
    <scope>NUCLEOTIDE SEQUENCE [LARGE SCALE GENOMIC DNA]</scope>
    <source>
        <strain evidence="3">190</strain>
    </source>
</reference>
<evidence type="ECO:0008006" key="4">
    <source>
        <dbReference type="Google" id="ProtNLM"/>
    </source>
</evidence>
<feature type="compositionally biased region" description="Basic and acidic residues" evidence="1">
    <location>
        <begin position="95"/>
        <end position="130"/>
    </location>
</feature>